<dbReference type="InterPro" id="IPR020422">
    <property type="entry name" value="TYR_PHOSPHATASE_DUAL_dom"/>
</dbReference>
<evidence type="ECO:0000259" key="3">
    <source>
        <dbReference type="PROSITE" id="PS50054"/>
    </source>
</evidence>
<reference evidence="5 6" key="1">
    <citation type="journal article" date="2011" name="J. Bacteriol.">
        <title>Genome sequence of 'Pedosphaera parvula' Ellin514, an aerobic Verrucomicrobial isolate from pasture soil.</title>
        <authorList>
            <person name="Kant R."/>
            <person name="van Passel M.W."/>
            <person name="Sangwan P."/>
            <person name="Palva A."/>
            <person name="Lucas S."/>
            <person name="Copeland A."/>
            <person name="Lapidus A."/>
            <person name="Glavina Del Rio T."/>
            <person name="Dalin E."/>
            <person name="Tice H."/>
            <person name="Bruce D."/>
            <person name="Goodwin L."/>
            <person name="Pitluck S."/>
            <person name="Chertkov O."/>
            <person name="Larimer F.W."/>
            <person name="Land M.L."/>
            <person name="Hauser L."/>
            <person name="Brettin T.S."/>
            <person name="Detter J.C."/>
            <person name="Han S."/>
            <person name="de Vos W.M."/>
            <person name="Janssen P.H."/>
            <person name="Smidt H."/>
        </authorList>
    </citation>
    <scope>NUCLEOTIDE SEQUENCE [LARGE SCALE GENOMIC DNA]</scope>
    <source>
        <strain evidence="5 6">Ellin514</strain>
    </source>
</reference>
<dbReference type="PANTHER" id="PTHR31126:SF72">
    <property type="entry name" value="DUAL SPECIFICITY PROTEIN PHOSPHATASE TPBA"/>
    <property type="match status" value="1"/>
</dbReference>
<dbReference type="RefSeq" id="WP_007418497.1">
    <property type="nucleotide sequence ID" value="NZ_ABOX02000067.1"/>
</dbReference>
<dbReference type="PROSITE" id="PS50054">
    <property type="entry name" value="TYR_PHOSPHATASE_DUAL"/>
    <property type="match status" value="1"/>
</dbReference>
<accession>B9XRR4</accession>
<dbReference type="Proteomes" id="UP000003688">
    <property type="component" value="Unassembled WGS sequence"/>
</dbReference>
<dbReference type="AlphaFoldDB" id="B9XRR4"/>
<evidence type="ECO:0000256" key="2">
    <source>
        <dbReference type="ARBA" id="ARBA00022801"/>
    </source>
</evidence>
<comment type="similarity">
    <text evidence="1">Belongs to the protein-tyrosine phosphatase family.</text>
</comment>
<name>B9XRR4_PEDPL</name>
<sequence precursor="true">MLSLATWLKKHKWLKISLLSVGLLLIVAMNVAGRRGLPAQEGIYNFGKVSEGLYRGAQPDEAGIQNLKRLGIKTIVNLRMPDDVLSGEETQAHANGITYTNVPLRGLGRPTDEQVKNVLALIETLPAPVFVHCQHGCDRTGTIVACYRIQHDKWLSETALDEAGHYGMSPFERGMRKFVKEFAGRRVK</sequence>
<protein>
    <submittedName>
        <fullName evidence="5">Protein tyrosine/serine phosphatase</fullName>
    </submittedName>
</protein>
<dbReference type="PROSITE" id="PS50056">
    <property type="entry name" value="TYR_PHOSPHATASE_2"/>
    <property type="match status" value="1"/>
</dbReference>
<keyword evidence="2" id="KW-0378">Hydrolase</keyword>
<keyword evidence="6" id="KW-1185">Reference proteome</keyword>
<dbReference type="InterPro" id="IPR055214">
    <property type="entry name" value="PTP-NADK"/>
</dbReference>
<gene>
    <name evidence="5" type="ORF">Cflav_PD0513</name>
</gene>
<dbReference type="SUPFAM" id="SSF52799">
    <property type="entry name" value="(Phosphotyrosine protein) phosphatases II"/>
    <property type="match status" value="1"/>
</dbReference>
<dbReference type="InterPro" id="IPR029021">
    <property type="entry name" value="Prot-tyrosine_phosphatase-like"/>
</dbReference>
<dbReference type="PROSITE" id="PS00383">
    <property type="entry name" value="TYR_PHOSPHATASE_1"/>
    <property type="match status" value="1"/>
</dbReference>
<dbReference type="InterPro" id="IPR016130">
    <property type="entry name" value="Tyr_Pase_AS"/>
</dbReference>
<dbReference type="PANTHER" id="PTHR31126">
    <property type="entry name" value="TYROSINE-PROTEIN PHOSPHATASE"/>
    <property type="match status" value="1"/>
</dbReference>
<feature type="domain" description="Tyrosine specific protein phosphatases" evidence="4">
    <location>
        <begin position="109"/>
        <end position="161"/>
    </location>
</feature>
<organism evidence="5 6">
    <name type="scientific">Pedosphaera parvula (strain Ellin514)</name>
    <dbReference type="NCBI Taxonomy" id="320771"/>
    <lineage>
        <taxon>Bacteria</taxon>
        <taxon>Pseudomonadati</taxon>
        <taxon>Verrucomicrobiota</taxon>
        <taxon>Pedosphaerae</taxon>
        <taxon>Pedosphaerales</taxon>
        <taxon>Pedosphaeraceae</taxon>
        <taxon>Pedosphaera</taxon>
    </lineage>
</organism>
<dbReference type="OrthoDB" id="9814896at2"/>
<dbReference type="STRING" id="320771.Cflav_PD0513"/>
<dbReference type="EMBL" id="ABOX02000067">
    <property type="protein sequence ID" value="EEF57479.1"/>
    <property type="molecule type" value="Genomic_DNA"/>
</dbReference>
<comment type="caution">
    <text evidence="5">The sequence shown here is derived from an EMBL/GenBank/DDBJ whole genome shotgun (WGS) entry which is preliminary data.</text>
</comment>
<proteinExistence type="inferred from homology"/>
<evidence type="ECO:0000259" key="4">
    <source>
        <dbReference type="PROSITE" id="PS50056"/>
    </source>
</evidence>
<feature type="domain" description="Tyrosine-protein phosphatase" evidence="3">
    <location>
        <begin position="45"/>
        <end position="188"/>
    </location>
</feature>
<dbReference type="Gene3D" id="3.90.190.10">
    <property type="entry name" value="Protein tyrosine phosphatase superfamily"/>
    <property type="match status" value="1"/>
</dbReference>
<evidence type="ECO:0000313" key="6">
    <source>
        <dbReference type="Proteomes" id="UP000003688"/>
    </source>
</evidence>
<dbReference type="GO" id="GO:0016791">
    <property type="term" value="F:phosphatase activity"/>
    <property type="evidence" value="ECO:0007669"/>
    <property type="project" value="TreeGrafter"/>
</dbReference>
<dbReference type="Pfam" id="PF22741">
    <property type="entry name" value="PTP-NADK"/>
    <property type="match status" value="1"/>
</dbReference>
<evidence type="ECO:0000313" key="5">
    <source>
        <dbReference type="EMBL" id="EEF57479.1"/>
    </source>
</evidence>
<evidence type="ECO:0000256" key="1">
    <source>
        <dbReference type="ARBA" id="ARBA00009580"/>
    </source>
</evidence>
<dbReference type="InterPro" id="IPR000387">
    <property type="entry name" value="Tyr_Pase_dom"/>
</dbReference>